<evidence type="ECO:0000313" key="2">
    <source>
        <dbReference type="EMBL" id="OBZ81853.1"/>
    </source>
</evidence>
<accession>A0A1C7MYG0</accession>
<dbReference type="Proteomes" id="UP000093000">
    <property type="component" value="Unassembled WGS sequence"/>
</dbReference>
<dbReference type="InParanoid" id="A0A1C7MYG0"/>
<name>A0A1C7MYG0_9FUNG</name>
<organism evidence="2 3">
    <name type="scientific">Choanephora cucurbitarum</name>
    <dbReference type="NCBI Taxonomy" id="101091"/>
    <lineage>
        <taxon>Eukaryota</taxon>
        <taxon>Fungi</taxon>
        <taxon>Fungi incertae sedis</taxon>
        <taxon>Mucoromycota</taxon>
        <taxon>Mucoromycotina</taxon>
        <taxon>Mucoromycetes</taxon>
        <taxon>Mucorales</taxon>
        <taxon>Mucorineae</taxon>
        <taxon>Choanephoraceae</taxon>
        <taxon>Choanephoroideae</taxon>
        <taxon>Choanephora</taxon>
    </lineage>
</organism>
<feature type="compositionally biased region" description="Polar residues" evidence="1">
    <location>
        <begin position="19"/>
        <end position="29"/>
    </location>
</feature>
<dbReference type="AlphaFoldDB" id="A0A1C7MYG0"/>
<comment type="caution">
    <text evidence="2">The sequence shown here is derived from an EMBL/GenBank/DDBJ whole genome shotgun (WGS) entry which is preliminary data.</text>
</comment>
<sequence length="96" mass="10332">MVGLQSTKDITKDTSSTSHSLTKTDSKFNPVTPKDIQASQPASGSQSQLDFQGLPDTQESIPLSQLDSQLAAICELVSREQPTATADTDMLTFNMK</sequence>
<dbReference type="EMBL" id="LUGH01001031">
    <property type="protein sequence ID" value="OBZ81853.1"/>
    <property type="molecule type" value="Genomic_DNA"/>
</dbReference>
<reference evidence="2 3" key="1">
    <citation type="submission" date="2016-03" db="EMBL/GenBank/DDBJ databases">
        <title>Choanephora cucurbitarum.</title>
        <authorList>
            <person name="Min B."/>
            <person name="Park H."/>
            <person name="Park J.-H."/>
            <person name="Shin H.-D."/>
            <person name="Choi I.-G."/>
        </authorList>
    </citation>
    <scope>NUCLEOTIDE SEQUENCE [LARGE SCALE GENOMIC DNA]</scope>
    <source>
        <strain evidence="2 3">KUS-F28377</strain>
    </source>
</reference>
<feature type="compositionally biased region" description="Low complexity" evidence="1">
    <location>
        <begin position="37"/>
        <end position="48"/>
    </location>
</feature>
<keyword evidence="3" id="KW-1185">Reference proteome</keyword>
<protein>
    <submittedName>
        <fullName evidence="2">Uncharacterized protein</fullName>
    </submittedName>
</protein>
<proteinExistence type="predicted"/>
<gene>
    <name evidence="2" type="ORF">A0J61_10099</name>
</gene>
<feature type="region of interest" description="Disordered" evidence="1">
    <location>
        <begin position="1"/>
        <end position="61"/>
    </location>
</feature>
<evidence type="ECO:0000313" key="3">
    <source>
        <dbReference type="Proteomes" id="UP000093000"/>
    </source>
</evidence>
<evidence type="ECO:0000256" key="1">
    <source>
        <dbReference type="SAM" id="MobiDB-lite"/>
    </source>
</evidence>